<evidence type="ECO:0000256" key="8">
    <source>
        <dbReference type="RuleBase" id="RU364100"/>
    </source>
</evidence>
<dbReference type="KEGG" id="nib:GU926_03090"/>
<dbReference type="SUPFAM" id="SSF143081">
    <property type="entry name" value="BB1717-like"/>
    <property type="match status" value="1"/>
</dbReference>
<keyword evidence="4 8" id="KW-0378">Hydrolase</keyword>
<dbReference type="Gene3D" id="3.90.1680.10">
    <property type="entry name" value="SOS response associated peptidase-like"/>
    <property type="match status" value="1"/>
</dbReference>
<comment type="similarity">
    <text evidence="1 8">Belongs to the SOS response-associated peptidase family.</text>
</comment>
<evidence type="ECO:0000256" key="2">
    <source>
        <dbReference type="ARBA" id="ARBA00022670"/>
    </source>
</evidence>
<protein>
    <recommendedName>
        <fullName evidence="8">Abasic site processing protein</fullName>
        <ecNumber evidence="8">3.4.-.-</ecNumber>
    </recommendedName>
</protein>
<accession>A0A6P1NW64</accession>
<evidence type="ECO:0000313" key="9">
    <source>
        <dbReference type="EMBL" id="QHL86479.1"/>
    </source>
</evidence>
<organism evidence="9 10">
    <name type="scientific">Nibribacter ruber</name>
    <dbReference type="NCBI Taxonomy" id="2698458"/>
    <lineage>
        <taxon>Bacteria</taxon>
        <taxon>Pseudomonadati</taxon>
        <taxon>Bacteroidota</taxon>
        <taxon>Cytophagia</taxon>
        <taxon>Cytophagales</taxon>
        <taxon>Hymenobacteraceae</taxon>
        <taxon>Nibribacter</taxon>
    </lineage>
</organism>
<dbReference type="PANTHER" id="PTHR13604">
    <property type="entry name" value="DC12-RELATED"/>
    <property type="match status" value="1"/>
</dbReference>
<evidence type="ECO:0000256" key="7">
    <source>
        <dbReference type="ARBA" id="ARBA00023239"/>
    </source>
</evidence>
<name>A0A6P1NW64_9BACT</name>
<evidence type="ECO:0000256" key="1">
    <source>
        <dbReference type="ARBA" id="ARBA00008136"/>
    </source>
</evidence>
<sequence>MCGRYSFSKKKVPQAHRYADKLEGLSFTPNFDARPSQQLPVILPAAQKAIMAIWADPTKLEDGKPTLPFNIREENLRFIPRFRELLPSHRCIIPVDGFFEWKELDDDQEQEGPTEESTANVALDLFGNPVRSEAEKKRLKKAKPQKQKYRFTLAQEEPFGLAGLCRESLHKETGELFPHFTIITTKANEAVQPYHDRMPVILTPHSEGIWMNNRLQEKDWLSVLTPYDARQMSVMAIDEYESMLGNYVAPKLNSK</sequence>
<evidence type="ECO:0000256" key="6">
    <source>
        <dbReference type="ARBA" id="ARBA00023125"/>
    </source>
</evidence>
<keyword evidence="7" id="KW-0456">Lyase</keyword>
<dbReference type="GO" id="GO:0016829">
    <property type="term" value="F:lyase activity"/>
    <property type="evidence" value="ECO:0007669"/>
    <property type="project" value="UniProtKB-KW"/>
</dbReference>
<dbReference type="PANTHER" id="PTHR13604:SF0">
    <property type="entry name" value="ABASIC SITE PROCESSING PROTEIN HMCES"/>
    <property type="match status" value="1"/>
</dbReference>
<evidence type="ECO:0000256" key="5">
    <source>
        <dbReference type="ARBA" id="ARBA00023124"/>
    </source>
</evidence>
<dbReference type="GO" id="GO:0006508">
    <property type="term" value="P:proteolysis"/>
    <property type="evidence" value="ECO:0007669"/>
    <property type="project" value="UniProtKB-KW"/>
</dbReference>
<dbReference type="Proteomes" id="UP000464214">
    <property type="component" value="Chromosome"/>
</dbReference>
<dbReference type="Pfam" id="PF02586">
    <property type="entry name" value="SRAP"/>
    <property type="match status" value="2"/>
</dbReference>
<dbReference type="GO" id="GO:0008233">
    <property type="term" value="F:peptidase activity"/>
    <property type="evidence" value="ECO:0007669"/>
    <property type="project" value="UniProtKB-KW"/>
</dbReference>
<evidence type="ECO:0000313" key="10">
    <source>
        <dbReference type="Proteomes" id="UP000464214"/>
    </source>
</evidence>
<reference evidence="9 10" key="1">
    <citation type="submission" date="2020-01" db="EMBL/GenBank/DDBJ databases">
        <authorList>
            <person name="Kim M."/>
        </authorList>
    </citation>
    <scope>NUCLEOTIDE SEQUENCE [LARGE SCALE GENOMIC DNA]</scope>
    <source>
        <strain evidence="9 10">BT10</strain>
    </source>
</reference>
<gene>
    <name evidence="9" type="ORF">GU926_03090</name>
</gene>
<dbReference type="AlphaFoldDB" id="A0A6P1NW64"/>
<dbReference type="InterPro" id="IPR003738">
    <property type="entry name" value="SRAP"/>
</dbReference>
<dbReference type="GO" id="GO:0003697">
    <property type="term" value="F:single-stranded DNA binding"/>
    <property type="evidence" value="ECO:0007669"/>
    <property type="project" value="InterPro"/>
</dbReference>
<dbReference type="EMBL" id="CP047897">
    <property type="protein sequence ID" value="QHL86479.1"/>
    <property type="molecule type" value="Genomic_DNA"/>
</dbReference>
<proteinExistence type="inferred from homology"/>
<keyword evidence="6" id="KW-0238">DNA-binding</keyword>
<dbReference type="EC" id="3.4.-.-" evidence="8"/>
<dbReference type="RefSeq" id="WP_160688906.1">
    <property type="nucleotide sequence ID" value="NZ_CP047897.1"/>
</dbReference>
<keyword evidence="10" id="KW-1185">Reference proteome</keyword>
<keyword evidence="5" id="KW-0190">Covalent protein-DNA linkage</keyword>
<evidence type="ECO:0000256" key="4">
    <source>
        <dbReference type="ARBA" id="ARBA00022801"/>
    </source>
</evidence>
<dbReference type="GO" id="GO:0106300">
    <property type="term" value="P:protein-DNA covalent cross-linking repair"/>
    <property type="evidence" value="ECO:0007669"/>
    <property type="project" value="InterPro"/>
</dbReference>
<keyword evidence="3" id="KW-0227">DNA damage</keyword>
<evidence type="ECO:0000256" key="3">
    <source>
        <dbReference type="ARBA" id="ARBA00022763"/>
    </source>
</evidence>
<keyword evidence="2 8" id="KW-0645">Protease</keyword>
<dbReference type="InterPro" id="IPR036590">
    <property type="entry name" value="SRAP-like"/>
</dbReference>